<dbReference type="InterPro" id="IPR036520">
    <property type="entry name" value="UPF0759_sf"/>
</dbReference>
<sequence>MQRPVRPSEDNMAQGRIRTGIGGWTFEPWRKTFYPEDLPHSRELEYASRQVTAIEINGTYYSTQKPASFARWRDETPDDFVFSLKASRYATNRRVLAEAGESVQRFIGSGIGELGAKLGPIVWQFAPTKAFDPEDFEAFLALLPDRVDGRKLRHVMDVRHDSFMDAAYVKLARKYKVATVYTDSDKFPSFADLTADFAYARLMRSSPDNRAGYPPKELQAWADRAHAWAAGGQPEDLPRVDGAKAKAAAKGRDVFIFFINGHKEKAPFAAQALLKKLET</sequence>
<accession>A0A193FVF4</accession>
<dbReference type="Gene3D" id="3.20.20.410">
    <property type="entry name" value="Protein of unknown function UPF0759"/>
    <property type="match status" value="1"/>
</dbReference>
<dbReference type="PANTHER" id="PTHR30348:SF4">
    <property type="entry name" value="DUF72 DOMAIN-CONTAINING PROTEIN"/>
    <property type="match status" value="1"/>
</dbReference>
<name>A0A193FVF4_9BORD</name>
<proteinExistence type="predicted"/>
<evidence type="ECO:0008006" key="3">
    <source>
        <dbReference type="Google" id="ProtNLM"/>
    </source>
</evidence>
<dbReference type="EMBL" id="CP016171">
    <property type="protein sequence ID" value="ANN71737.1"/>
    <property type="molecule type" value="Genomic_DNA"/>
</dbReference>
<dbReference type="STRING" id="463025.BAU08_10715"/>
<dbReference type="AlphaFoldDB" id="A0A193FVF4"/>
<organism evidence="1 2">
    <name type="scientific">Bordetella bronchialis</name>
    <dbReference type="NCBI Taxonomy" id="463025"/>
    <lineage>
        <taxon>Bacteria</taxon>
        <taxon>Pseudomonadati</taxon>
        <taxon>Pseudomonadota</taxon>
        <taxon>Betaproteobacteria</taxon>
        <taxon>Burkholderiales</taxon>
        <taxon>Alcaligenaceae</taxon>
        <taxon>Bordetella</taxon>
    </lineage>
</organism>
<dbReference type="PANTHER" id="PTHR30348">
    <property type="entry name" value="UNCHARACTERIZED PROTEIN YECE"/>
    <property type="match status" value="1"/>
</dbReference>
<evidence type="ECO:0000313" key="2">
    <source>
        <dbReference type="Proteomes" id="UP000092213"/>
    </source>
</evidence>
<dbReference type="Pfam" id="PF01904">
    <property type="entry name" value="DUF72"/>
    <property type="match status" value="1"/>
</dbReference>
<protein>
    <recommendedName>
        <fullName evidence="3">DUF72 domain-containing protein</fullName>
    </recommendedName>
</protein>
<dbReference type="Proteomes" id="UP000092213">
    <property type="component" value="Chromosome"/>
</dbReference>
<evidence type="ECO:0000313" key="1">
    <source>
        <dbReference type="EMBL" id="ANN71737.1"/>
    </source>
</evidence>
<gene>
    <name evidence="1" type="ORF">BAU08_10715</name>
</gene>
<dbReference type="SUPFAM" id="SSF117396">
    <property type="entry name" value="TM1631-like"/>
    <property type="match status" value="1"/>
</dbReference>
<reference evidence="1 2" key="1">
    <citation type="submission" date="2016-06" db="EMBL/GenBank/DDBJ databases">
        <title>Complete genome sequences of Bordetella bronchialis and Bordetella flabilis.</title>
        <authorList>
            <person name="LiPuma J.J."/>
            <person name="Spilker T."/>
        </authorList>
    </citation>
    <scope>NUCLEOTIDE SEQUENCE [LARGE SCALE GENOMIC DNA]</scope>
    <source>
        <strain evidence="1 2">AU17976</strain>
    </source>
</reference>
<dbReference type="InterPro" id="IPR002763">
    <property type="entry name" value="DUF72"/>
</dbReference>